<keyword evidence="2" id="KW-1185">Reference proteome</keyword>
<dbReference type="Proteomes" id="UP000799640">
    <property type="component" value="Unassembled WGS sequence"/>
</dbReference>
<protein>
    <submittedName>
        <fullName evidence="1">Uncharacterized protein</fullName>
    </submittedName>
</protein>
<name>A0A6G1IAK6_9PEZI</name>
<dbReference type="EMBL" id="ML996687">
    <property type="protein sequence ID" value="KAF2405077.1"/>
    <property type="molecule type" value="Genomic_DNA"/>
</dbReference>
<organism evidence="1 2">
    <name type="scientific">Trichodelitschia bisporula</name>
    <dbReference type="NCBI Taxonomy" id="703511"/>
    <lineage>
        <taxon>Eukaryota</taxon>
        <taxon>Fungi</taxon>
        <taxon>Dikarya</taxon>
        <taxon>Ascomycota</taxon>
        <taxon>Pezizomycotina</taxon>
        <taxon>Dothideomycetes</taxon>
        <taxon>Dothideomycetes incertae sedis</taxon>
        <taxon>Phaeotrichales</taxon>
        <taxon>Phaeotrichaceae</taxon>
        <taxon>Trichodelitschia</taxon>
    </lineage>
</organism>
<gene>
    <name evidence="1" type="ORF">EJ06DRAFT_11488</name>
</gene>
<dbReference type="OrthoDB" id="5314997at2759"/>
<evidence type="ECO:0000313" key="1">
    <source>
        <dbReference type="EMBL" id="KAF2405077.1"/>
    </source>
</evidence>
<evidence type="ECO:0000313" key="2">
    <source>
        <dbReference type="Proteomes" id="UP000799640"/>
    </source>
</evidence>
<accession>A0A6G1IAK6</accession>
<dbReference type="AlphaFoldDB" id="A0A6G1IAK6"/>
<sequence length="309" mass="35338">MLTYITGYIRSLNVPFHPQTTLFRSIHTLHTAFKMSNVSEKSGPAPNDQPLDAAGPPYKDIFLFLALPLELRWMVYRQALFPKGEVAQEPWDSAPELALLWVNQQVQDEARDLMYKEATYVTKIRDTASHVSPAEKVALRNFRSIKISWEITPVMDSNKGFPFFEDLIAILASREERANVDIEVPNWPGLLCNCQFCYMVTPGLFSDFVDDAIHTLRCHLEDTTFPRPSLAWTEGPEPPLKLPGNPYDHRPGPNYPYHRLRIIDDDDKDKIVTVRWYLGPSGPRRTLPTHNSPEFMAWLSGLPTMVVQT</sequence>
<reference evidence="1" key="1">
    <citation type="journal article" date="2020" name="Stud. Mycol.">
        <title>101 Dothideomycetes genomes: a test case for predicting lifestyles and emergence of pathogens.</title>
        <authorList>
            <person name="Haridas S."/>
            <person name="Albert R."/>
            <person name="Binder M."/>
            <person name="Bloem J."/>
            <person name="Labutti K."/>
            <person name="Salamov A."/>
            <person name="Andreopoulos B."/>
            <person name="Baker S."/>
            <person name="Barry K."/>
            <person name="Bills G."/>
            <person name="Bluhm B."/>
            <person name="Cannon C."/>
            <person name="Castanera R."/>
            <person name="Culley D."/>
            <person name="Daum C."/>
            <person name="Ezra D."/>
            <person name="Gonzalez J."/>
            <person name="Henrissat B."/>
            <person name="Kuo A."/>
            <person name="Liang C."/>
            <person name="Lipzen A."/>
            <person name="Lutzoni F."/>
            <person name="Magnuson J."/>
            <person name="Mondo S."/>
            <person name="Nolan M."/>
            <person name="Ohm R."/>
            <person name="Pangilinan J."/>
            <person name="Park H.-J."/>
            <person name="Ramirez L."/>
            <person name="Alfaro M."/>
            <person name="Sun H."/>
            <person name="Tritt A."/>
            <person name="Yoshinaga Y."/>
            <person name="Zwiers L.-H."/>
            <person name="Turgeon B."/>
            <person name="Goodwin S."/>
            <person name="Spatafora J."/>
            <person name="Crous P."/>
            <person name="Grigoriev I."/>
        </authorList>
    </citation>
    <scope>NUCLEOTIDE SEQUENCE</scope>
    <source>
        <strain evidence="1">CBS 262.69</strain>
    </source>
</reference>
<proteinExistence type="predicted"/>